<gene>
    <name evidence="1" type="ORF">C7C56_000235</name>
</gene>
<dbReference type="RefSeq" id="WP_106755510.1">
    <property type="nucleotide sequence ID" value="NZ_PXWF02000004.1"/>
</dbReference>
<reference evidence="1 2" key="1">
    <citation type="submission" date="2018-04" db="EMBL/GenBank/DDBJ databases">
        <title>Massilia violaceinigra sp. nov., a novel purple-pigmented bacterium isolated from Tianshan glacier, Xinjiang, China.</title>
        <authorList>
            <person name="Wang H."/>
        </authorList>
    </citation>
    <scope>NUCLEOTIDE SEQUENCE [LARGE SCALE GENOMIC DNA]</scope>
    <source>
        <strain evidence="1 2">B448-2</strain>
    </source>
</reference>
<accession>A0A2U2I7N6</accession>
<dbReference type="AlphaFoldDB" id="A0A2U2I7N6"/>
<comment type="caution">
    <text evidence="1">The sequence shown here is derived from an EMBL/GenBank/DDBJ whole genome shotgun (WGS) entry which is preliminary data.</text>
</comment>
<name>A0A2U2I7N6_9BURK</name>
<proteinExistence type="predicted"/>
<sequence length="126" mass="13465">MSSTNNTLPEAQIGALFDALLLPMSERLGDGGMPAFPLAPDVMRLSYYVRRHRSAPIRADFVSASCSDVAELAQKLAEHWTALGRAELASQAGMFAELAGALRQARLASSSAGDQADVSPYVYAMF</sequence>
<evidence type="ECO:0000313" key="1">
    <source>
        <dbReference type="EMBL" id="PWF55750.1"/>
    </source>
</evidence>
<dbReference type="OrthoDB" id="8779528at2"/>
<dbReference type="EMBL" id="PXWF02000004">
    <property type="protein sequence ID" value="PWF55750.1"/>
    <property type="molecule type" value="Genomic_DNA"/>
</dbReference>
<evidence type="ECO:0000313" key="2">
    <source>
        <dbReference type="Proteomes" id="UP000241421"/>
    </source>
</evidence>
<protein>
    <submittedName>
        <fullName evidence="1">Uncharacterized protein</fullName>
    </submittedName>
</protein>
<organism evidence="1 2">
    <name type="scientific">Massilia glaciei</name>
    <dbReference type="NCBI Taxonomy" id="1524097"/>
    <lineage>
        <taxon>Bacteria</taxon>
        <taxon>Pseudomonadati</taxon>
        <taxon>Pseudomonadota</taxon>
        <taxon>Betaproteobacteria</taxon>
        <taxon>Burkholderiales</taxon>
        <taxon>Oxalobacteraceae</taxon>
        <taxon>Telluria group</taxon>
        <taxon>Massilia</taxon>
    </lineage>
</organism>
<keyword evidence="2" id="KW-1185">Reference proteome</keyword>
<dbReference type="Proteomes" id="UP000241421">
    <property type="component" value="Unassembled WGS sequence"/>
</dbReference>